<dbReference type="InterPro" id="IPR002818">
    <property type="entry name" value="DJ-1/PfpI"/>
</dbReference>
<name>A0ABU5AEP1_9HYPH</name>
<keyword evidence="3" id="KW-0804">Transcription</keyword>
<dbReference type="PROSITE" id="PS00041">
    <property type="entry name" value="HTH_ARAC_FAMILY_1"/>
    <property type="match status" value="1"/>
</dbReference>
<keyword evidence="1" id="KW-0805">Transcription regulation</keyword>
<evidence type="ECO:0000256" key="3">
    <source>
        <dbReference type="ARBA" id="ARBA00023163"/>
    </source>
</evidence>
<keyword evidence="6" id="KW-1185">Reference proteome</keyword>
<dbReference type="SUPFAM" id="SSF46689">
    <property type="entry name" value="Homeodomain-like"/>
    <property type="match status" value="2"/>
</dbReference>
<dbReference type="InterPro" id="IPR018062">
    <property type="entry name" value="HTH_AraC-typ_CS"/>
</dbReference>
<dbReference type="PANTHER" id="PTHR43130">
    <property type="entry name" value="ARAC-FAMILY TRANSCRIPTIONAL REGULATOR"/>
    <property type="match status" value="1"/>
</dbReference>
<dbReference type="Proteomes" id="UP001285154">
    <property type="component" value="Unassembled WGS sequence"/>
</dbReference>
<dbReference type="InterPro" id="IPR018060">
    <property type="entry name" value="HTH_AraC"/>
</dbReference>
<dbReference type="Pfam" id="PF12833">
    <property type="entry name" value="HTH_18"/>
    <property type="match status" value="1"/>
</dbReference>
<dbReference type="PANTHER" id="PTHR43130:SF3">
    <property type="entry name" value="HTH-TYPE TRANSCRIPTIONAL REGULATOR RV1931C"/>
    <property type="match status" value="1"/>
</dbReference>
<evidence type="ECO:0000256" key="1">
    <source>
        <dbReference type="ARBA" id="ARBA00023015"/>
    </source>
</evidence>
<dbReference type="Pfam" id="PF01965">
    <property type="entry name" value="DJ-1_PfpI"/>
    <property type="match status" value="1"/>
</dbReference>
<dbReference type="CDD" id="cd03136">
    <property type="entry name" value="GATase1_AraC_ArgR_like"/>
    <property type="match status" value="1"/>
</dbReference>
<dbReference type="InterPro" id="IPR029062">
    <property type="entry name" value="Class_I_gatase-like"/>
</dbReference>
<dbReference type="SMART" id="SM00342">
    <property type="entry name" value="HTH_ARAC"/>
    <property type="match status" value="1"/>
</dbReference>
<dbReference type="PROSITE" id="PS01124">
    <property type="entry name" value="HTH_ARAC_FAMILY_2"/>
    <property type="match status" value="1"/>
</dbReference>
<proteinExistence type="predicted"/>
<comment type="caution">
    <text evidence="5">The sequence shown here is derived from an EMBL/GenBank/DDBJ whole genome shotgun (WGS) entry which is preliminary data.</text>
</comment>
<dbReference type="EMBL" id="JAVIIQ010000027">
    <property type="protein sequence ID" value="MDX8535749.1"/>
    <property type="molecule type" value="Genomic_DNA"/>
</dbReference>
<dbReference type="RefSeq" id="WP_320253316.1">
    <property type="nucleotide sequence ID" value="NZ_JAVIIQ010000027.1"/>
</dbReference>
<dbReference type="Gene3D" id="1.10.10.60">
    <property type="entry name" value="Homeodomain-like"/>
    <property type="match status" value="1"/>
</dbReference>
<dbReference type="SUPFAM" id="SSF52317">
    <property type="entry name" value="Class I glutamine amidotransferase-like"/>
    <property type="match status" value="1"/>
</dbReference>
<dbReference type="InterPro" id="IPR009057">
    <property type="entry name" value="Homeodomain-like_sf"/>
</dbReference>
<organism evidence="5 6">
    <name type="scientific">Mesorhizobium vachelliae</name>
    <dbReference type="NCBI Taxonomy" id="3072309"/>
    <lineage>
        <taxon>Bacteria</taxon>
        <taxon>Pseudomonadati</taxon>
        <taxon>Pseudomonadota</taxon>
        <taxon>Alphaproteobacteria</taxon>
        <taxon>Hyphomicrobiales</taxon>
        <taxon>Phyllobacteriaceae</taxon>
        <taxon>Mesorhizobium</taxon>
    </lineage>
</organism>
<feature type="domain" description="HTH araC/xylS-type" evidence="4">
    <location>
        <begin position="240"/>
        <end position="338"/>
    </location>
</feature>
<keyword evidence="2" id="KW-0238">DNA-binding</keyword>
<gene>
    <name evidence="5" type="ORF">RFM42_32600</name>
</gene>
<evidence type="ECO:0000313" key="6">
    <source>
        <dbReference type="Proteomes" id="UP001285154"/>
    </source>
</evidence>
<sequence length="348" mass="37833">MNAPAAVLAIKPIEWPHDLLIDRALHVGVLVLPGFSHLSLHAYIEPLRMANALSKAPLFSWEIVGVDKKTVAGANGISISVDVATEEINGTHPLLNQLVIIAGQQVERQLTPRLHTFLRRMSRQGVPIAALGTATWLLAETGLLTDAPCTIHWSRLAAFSEVFRKPRVREILFVKDGQYSTCAGELAAFDLAVDLVASHAGATVAQEVCRHAIVDGQRSGSNRQTAPSGISYANVSEKLVVAVQTMEGHVDNLLSIDAVAKRAGISRRQLERLFLEHVGVSPAKHYMKIRVDHAKRLIQGTRMPLIEIAIACGFISASHFSKCFKSIHKMTPQQCRSEVPAWVGPGLG</sequence>
<dbReference type="InterPro" id="IPR052158">
    <property type="entry name" value="INH-QAR"/>
</dbReference>
<dbReference type="Gene3D" id="3.40.50.880">
    <property type="match status" value="1"/>
</dbReference>
<evidence type="ECO:0000259" key="4">
    <source>
        <dbReference type="PROSITE" id="PS01124"/>
    </source>
</evidence>
<protein>
    <submittedName>
        <fullName evidence="5">GlxA family transcriptional regulator</fullName>
    </submittedName>
</protein>
<reference evidence="5 6" key="1">
    <citation type="submission" date="2023-08" db="EMBL/GenBank/DDBJ databases">
        <title>Implementing the SeqCode for naming new Mesorhizobium species isolated from Vachellia karroo root nodules.</title>
        <authorList>
            <person name="Van Lill M."/>
        </authorList>
    </citation>
    <scope>NUCLEOTIDE SEQUENCE [LARGE SCALE GENOMIC DNA]</scope>
    <source>
        <strain evidence="5 6">VK25D</strain>
    </source>
</reference>
<evidence type="ECO:0000256" key="2">
    <source>
        <dbReference type="ARBA" id="ARBA00023125"/>
    </source>
</evidence>
<accession>A0ABU5AEP1</accession>
<evidence type="ECO:0000313" key="5">
    <source>
        <dbReference type="EMBL" id="MDX8535749.1"/>
    </source>
</evidence>